<dbReference type="PANTHER" id="PTHR47320">
    <property type="entry name" value="BIFUNCTIONAL URIDYLYLTRANSFERASE/URIDYLYL-REMOVING ENZYME"/>
    <property type="match status" value="1"/>
</dbReference>
<evidence type="ECO:0000256" key="4">
    <source>
        <dbReference type="ARBA" id="ARBA00022801"/>
    </source>
</evidence>
<feature type="domain" description="ACT" evidence="8">
    <location>
        <begin position="729"/>
        <end position="810"/>
    </location>
</feature>
<dbReference type="Gene3D" id="3.30.70.260">
    <property type="match status" value="2"/>
</dbReference>
<dbReference type="NCBIfam" id="NF003467">
    <property type="entry name" value="PRK05092.1"/>
    <property type="match status" value="1"/>
</dbReference>
<comment type="caution">
    <text evidence="10">The sequence shown here is derived from an EMBL/GenBank/DDBJ whole genome shotgun (WGS) entry which is preliminary data.</text>
</comment>
<feature type="region of interest" description="Uridylyltransferase" evidence="7">
    <location>
        <begin position="1"/>
        <end position="371"/>
    </location>
</feature>
<comment type="caution">
    <text evidence="7">Lacks conserved residue(s) required for the propagation of feature annotation.</text>
</comment>
<protein>
    <recommendedName>
        <fullName evidence="7">Bifunctional uridylyltransferase/uridylyl-removing enzyme</fullName>
        <shortName evidence="7">UTase/UR</shortName>
    </recommendedName>
    <alternativeName>
        <fullName evidence="7">Bifunctional [protein-PII] modification enzyme</fullName>
    </alternativeName>
    <alternativeName>
        <fullName evidence="7">Bifunctional nitrogen sensor protein</fullName>
    </alternativeName>
    <domain>
        <recommendedName>
            <fullName evidence="7">[Protein-PII] uridylyltransferase</fullName>
            <shortName evidence="7">PII uridylyltransferase</shortName>
            <shortName evidence="7">UTase</shortName>
            <ecNumber evidence="7">2.7.7.59</ecNumber>
        </recommendedName>
    </domain>
    <domain>
        <recommendedName>
            <fullName evidence="7">[Protein-PII]-UMP uridylyl-removing enzyme</fullName>
            <shortName evidence="7">UR</shortName>
            <ecNumber evidence="7">3.1.4.-</ecNumber>
        </recommendedName>
    </domain>
</protein>
<feature type="domain" description="ACT" evidence="8">
    <location>
        <begin position="841"/>
        <end position="921"/>
    </location>
</feature>
<dbReference type="Pfam" id="PF01966">
    <property type="entry name" value="HD"/>
    <property type="match status" value="1"/>
</dbReference>
<evidence type="ECO:0000256" key="2">
    <source>
        <dbReference type="ARBA" id="ARBA00022695"/>
    </source>
</evidence>
<keyword evidence="6 7" id="KW-0511">Multifunctional enzyme</keyword>
<dbReference type="SUPFAM" id="SSF81301">
    <property type="entry name" value="Nucleotidyltransferase"/>
    <property type="match status" value="1"/>
</dbReference>
<dbReference type="SUPFAM" id="SSF55021">
    <property type="entry name" value="ACT-like"/>
    <property type="match status" value="2"/>
</dbReference>
<dbReference type="Gene3D" id="3.30.460.10">
    <property type="entry name" value="Beta Polymerase, domain 2"/>
    <property type="match status" value="1"/>
</dbReference>
<name>A0ABV7VCP3_9PROT</name>
<dbReference type="PANTHER" id="PTHR47320:SF1">
    <property type="entry name" value="BIFUNCTIONAL URIDYLYLTRANSFERASE_URIDYLYL-REMOVING ENZYME"/>
    <property type="match status" value="1"/>
</dbReference>
<dbReference type="Gene3D" id="1.10.3090.10">
    <property type="entry name" value="cca-adding enzyme, domain 2"/>
    <property type="match status" value="1"/>
</dbReference>
<keyword evidence="5 7" id="KW-0460">Magnesium</keyword>
<dbReference type="InterPro" id="IPR006674">
    <property type="entry name" value="HD_domain"/>
</dbReference>
<dbReference type="NCBIfam" id="TIGR01693">
    <property type="entry name" value="UTase_glnD"/>
    <property type="match status" value="1"/>
</dbReference>
<dbReference type="EC" id="2.7.7.59" evidence="7"/>
<proteinExistence type="inferred from homology"/>
<sequence length="928" mass="104777">MRPTIQTPREIIDRKALTLQLDALGGEGQHGKPEQRQQALVLLKAALQSGHAVIRRRFEAGTPALATRQSIAFLTDQIIRLVFDFTVNRVYRLPNPTAAEKLSLMAVGGYGRGEMAPFSDVDLLFLFPYKQTPWGEQVAEYMLYLLWDLGLKVGHATRSVDECIRLSLSDVTIRTAILEARWIWGDQDLAGQLMTRFQAEVVARTGADFIDKKLAERDDRHRRMGDSRYVVEPNIKEGKGGLRDLHTLIWITKYVYGVDDTAELIQRGLLHADEHRRFVQAMEFLWTVRIHLHYLANRPEERLTFDMQTEIAKAMGYADRPGRLDVERFMKKYYLVAKEVGDLTRIFAAALEERHKKKKPLAAIRARMKRPKTIDGFEIEGGRVNARSEGLFEKQPIKMLRLFHLAQEQGLDIHPEALRLVRRHLKLIGAQMRNDPEANRLFLEMLCSKNDPETTLRRLNEAGVFGRFVPDFGRVVAQTQHDMYHTYTVDEHTIRAIGILSRIESGALKEDHPLSVNVIKEVLSRRVLYVALLLHDIAKGRGGDHSVLGETVAEKLGPRFGLTAAETETAAWLVRWHLLMSATAFKRDIADPKTVVDFAQAVQSPERLRLLLCLTVSDIRAVGPTIWNGWKGQLLRELYYRAEEFLSGGFTGRARSQRIDDTKAEVRKLLADWSKAETDRLLKRHYENYWYSNDPETIARHARMMKAADAAKRPLTLETQTDSFRAVTEVALYAPDHPGLFARVAGALASCGANIVDAKIFTTKDGMALDMFFIQDMEGGAFDRADRLKKLSGTIEGALSGDLKLRSAIAAEKPGLPSRTRVFKVAPQVLIDNNASNRWTVIEVNGRDRPGFLYDVTKTLYGLNLSIGSAHIATYGERAVDTFYLQDLTGMKLTDKRRLAQIERAVLKRLRPEDKPASAKAAAAAKAA</sequence>
<accession>A0ABV7VCP3</accession>
<dbReference type="Proteomes" id="UP001595711">
    <property type="component" value="Unassembled WGS sequence"/>
</dbReference>
<evidence type="ECO:0000256" key="3">
    <source>
        <dbReference type="ARBA" id="ARBA00022737"/>
    </source>
</evidence>
<evidence type="ECO:0000256" key="7">
    <source>
        <dbReference type="HAMAP-Rule" id="MF_00277"/>
    </source>
</evidence>
<reference evidence="11" key="1">
    <citation type="journal article" date="2019" name="Int. J. Syst. Evol. Microbiol.">
        <title>The Global Catalogue of Microorganisms (GCM) 10K type strain sequencing project: providing services to taxonomists for standard genome sequencing and annotation.</title>
        <authorList>
            <consortium name="The Broad Institute Genomics Platform"/>
            <consortium name="The Broad Institute Genome Sequencing Center for Infectious Disease"/>
            <person name="Wu L."/>
            <person name="Ma J."/>
        </authorList>
    </citation>
    <scope>NUCLEOTIDE SEQUENCE [LARGE SCALE GENOMIC DNA]</scope>
    <source>
        <strain evidence="11">KCTC 42182</strain>
    </source>
</reference>
<dbReference type="CDD" id="cd04899">
    <property type="entry name" value="ACT_ACR-UUR-like_2"/>
    <property type="match status" value="1"/>
</dbReference>
<keyword evidence="1 7" id="KW-0808">Transferase</keyword>
<keyword evidence="4 7" id="KW-0378">Hydrolase</keyword>
<dbReference type="HAMAP" id="MF_00277">
    <property type="entry name" value="PII_uridylyl_transf"/>
    <property type="match status" value="1"/>
</dbReference>
<evidence type="ECO:0000313" key="10">
    <source>
        <dbReference type="EMBL" id="MFC3675254.1"/>
    </source>
</evidence>
<evidence type="ECO:0000256" key="5">
    <source>
        <dbReference type="ARBA" id="ARBA00022842"/>
    </source>
</evidence>
<comment type="domain">
    <text evidence="7">Has four distinct domains: an N-terminal nucleotidyltransferase (NT) domain responsible for UTase activity, a central HD domain that encodes UR activity, and two C-terminal ACT domains that seem to have a role in glutamine sensing.</text>
</comment>
<comment type="function">
    <text evidence="7">Modifies, by uridylylation and deuridylylation, the PII regulatory proteins (GlnB and homologs), in response to the nitrogen status of the cell that GlnD senses through the glutamine level. Under low glutamine levels, catalyzes the conversion of the PII proteins and UTP to PII-UMP and PPi, while under higher glutamine levels, GlnD hydrolyzes PII-UMP to PII and UMP (deuridylylation). Thus, controls uridylylation state and activity of the PII proteins, and plays an important role in the regulation of nitrogen metabolism.</text>
</comment>
<dbReference type="InterPro" id="IPR010043">
    <property type="entry name" value="UTase/UR"/>
</dbReference>
<comment type="catalytic activity">
    <reaction evidence="7">
        <text>[protein-PII]-uridylyl-L-tyrosine + H2O = [protein-PII]-L-tyrosine + UMP + H(+)</text>
        <dbReference type="Rhea" id="RHEA:48600"/>
        <dbReference type="Rhea" id="RHEA-COMP:12147"/>
        <dbReference type="Rhea" id="RHEA-COMP:12148"/>
        <dbReference type="ChEBI" id="CHEBI:15377"/>
        <dbReference type="ChEBI" id="CHEBI:15378"/>
        <dbReference type="ChEBI" id="CHEBI:46858"/>
        <dbReference type="ChEBI" id="CHEBI:57865"/>
        <dbReference type="ChEBI" id="CHEBI:90602"/>
    </reaction>
</comment>
<evidence type="ECO:0000256" key="1">
    <source>
        <dbReference type="ARBA" id="ARBA00022679"/>
    </source>
</evidence>
<gene>
    <name evidence="7" type="primary">glnD</name>
    <name evidence="10" type="ORF">ACFOOQ_06855</name>
</gene>
<evidence type="ECO:0000313" key="11">
    <source>
        <dbReference type="Proteomes" id="UP001595711"/>
    </source>
</evidence>
<dbReference type="InterPro" id="IPR003607">
    <property type="entry name" value="HD/PDEase_dom"/>
</dbReference>
<feature type="domain" description="HD" evidence="9">
    <location>
        <begin position="489"/>
        <end position="611"/>
    </location>
</feature>
<dbReference type="SUPFAM" id="SSF81891">
    <property type="entry name" value="Poly A polymerase C-terminal region-like"/>
    <property type="match status" value="1"/>
</dbReference>
<evidence type="ECO:0000259" key="9">
    <source>
        <dbReference type="PROSITE" id="PS51831"/>
    </source>
</evidence>
<dbReference type="PROSITE" id="PS51671">
    <property type="entry name" value="ACT"/>
    <property type="match status" value="2"/>
</dbReference>
<dbReference type="SUPFAM" id="SSF81593">
    <property type="entry name" value="Nucleotidyltransferase substrate binding subunit/domain"/>
    <property type="match status" value="1"/>
</dbReference>
<comment type="cofactor">
    <cofactor evidence="7">
        <name>Mg(2+)</name>
        <dbReference type="ChEBI" id="CHEBI:18420"/>
    </cofactor>
</comment>
<evidence type="ECO:0000259" key="8">
    <source>
        <dbReference type="PROSITE" id="PS51671"/>
    </source>
</evidence>
<dbReference type="InterPro" id="IPR043519">
    <property type="entry name" value="NT_sf"/>
</dbReference>
<dbReference type="Pfam" id="PF24931">
    <property type="entry name" value="ACT_ACR9_3rd"/>
    <property type="match status" value="1"/>
</dbReference>
<dbReference type="SMART" id="SM00471">
    <property type="entry name" value="HDc"/>
    <property type="match status" value="1"/>
</dbReference>
<dbReference type="RefSeq" id="WP_379723471.1">
    <property type="nucleotide sequence ID" value="NZ_JBHRYJ010000001.1"/>
</dbReference>
<dbReference type="InterPro" id="IPR013546">
    <property type="entry name" value="PII_UdlTrfase/GS_AdlTrfase"/>
</dbReference>
<comment type="catalytic activity">
    <reaction evidence="7">
        <text>[protein-PII]-L-tyrosine + UTP = [protein-PII]-uridylyl-L-tyrosine + diphosphate</text>
        <dbReference type="Rhea" id="RHEA:13673"/>
        <dbReference type="Rhea" id="RHEA-COMP:12147"/>
        <dbReference type="Rhea" id="RHEA-COMP:12148"/>
        <dbReference type="ChEBI" id="CHEBI:33019"/>
        <dbReference type="ChEBI" id="CHEBI:46398"/>
        <dbReference type="ChEBI" id="CHEBI:46858"/>
        <dbReference type="ChEBI" id="CHEBI:90602"/>
        <dbReference type="EC" id="2.7.7.59"/>
    </reaction>
</comment>
<dbReference type="Pfam" id="PF08335">
    <property type="entry name" value="GlnD_UR_UTase"/>
    <property type="match status" value="1"/>
</dbReference>
<keyword evidence="11" id="KW-1185">Reference proteome</keyword>
<dbReference type="Pfam" id="PF01842">
    <property type="entry name" value="ACT"/>
    <property type="match status" value="1"/>
</dbReference>
<dbReference type="GO" id="GO:0008773">
    <property type="term" value="F:[protein-PII] uridylyltransferase activity"/>
    <property type="evidence" value="ECO:0007669"/>
    <property type="project" value="UniProtKB-EC"/>
</dbReference>
<keyword evidence="2 7" id="KW-0548">Nucleotidyltransferase</keyword>
<dbReference type="CDD" id="cd05401">
    <property type="entry name" value="NT_GlnE_GlnD_like"/>
    <property type="match status" value="1"/>
</dbReference>
<evidence type="ECO:0000256" key="6">
    <source>
        <dbReference type="ARBA" id="ARBA00023268"/>
    </source>
</evidence>
<organism evidence="10 11">
    <name type="scientific">Ferrovibrio xuzhouensis</name>
    <dbReference type="NCBI Taxonomy" id="1576914"/>
    <lineage>
        <taxon>Bacteria</taxon>
        <taxon>Pseudomonadati</taxon>
        <taxon>Pseudomonadota</taxon>
        <taxon>Alphaproteobacteria</taxon>
        <taxon>Rhodospirillales</taxon>
        <taxon>Rhodospirillaceae</taxon>
        <taxon>Ferrovibrio</taxon>
    </lineage>
</organism>
<dbReference type="CDD" id="cd00077">
    <property type="entry name" value="HDc"/>
    <property type="match status" value="1"/>
</dbReference>
<dbReference type="PIRSF" id="PIRSF006288">
    <property type="entry name" value="PII_uridyltransf"/>
    <property type="match status" value="1"/>
</dbReference>
<comment type="activity regulation">
    <text evidence="7">Uridylyltransferase (UTase) activity is inhibited by glutamine, while glutamine activates uridylyl-removing (UR) activity.</text>
</comment>
<dbReference type="InterPro" id="IPR002912">
    <property type="entry name" value="ACT_dom"/>
</dbReference>
<dbReference type="InterPro" id="IPR045865">
    <property type="entry name" value="ACT-like_dom_sf"/>
</dbReference>
<dbReference type="PROSITE" id="PS51831">
    <property type="entry name" value="HD"/>
    <property type="match status" value="1"/>
</dbReference>
<dbReference type="EC" id="3.1.4.-" evidence="7"/>
<dbReference type="CDD" id="cd04900">
    <property type="entry name" value="ACT_UUR-like_1"/>
    <property type="match status" value="1"/>
</dbReference>
<keyword evidence="3" id="KW-0677">Repeat</keyword>
<dbReference type="EMBL" id="JBHRYJ010000001">
    <property type="protein sequence ID" value="MFC3675254.1"/>
    <property type="molecule type" value="Genomic_DNA"/>
</dbReference>
<comment type="similarity">
    <text evidence="7">Belongs to the GlnD family.</text>
</comment>